<evidence type="ECO:0000313" key="10">
    <source>
        <dbReference type="Proteomes" id="UP000594262"/>
    </source>
</evidence>
<feature type="domain" description="N-acetylmuramoyl-L-alanine amidase" evidence="8">
    <location>
        <begin position="44"/>
        <end position="188"/>
    </location>
</feature>
<protein>
    <recommendedName>
        <fullName evidence="3">N-acetylmuramoyl-L-alanine amidase</fullName>
        <ecNumber evidence="3">3.5.1.28</ecNumber>
    </recommendedName>
</protein>
<dbReference type="GO" id="GO:0071555">
    <property type="term" value="P:cell wall organization"/>
    <property type="evidence" value="ECO:0007669"/>
    <property type="project" value="UniProtKB-KW"/>
</dbReference>
<dbReference type="EnsemblMetazoa" id="CLYHEMT012292.1">
    <property type="protein sequence ID" value="CLYHEMP012292.1"/>
    <property type="gene ID" value="CLYHEMG012292"/>
</dbReference>
<dbReference type="SMART" id="SM00644">
    <property type="entry name" value="Ami_2"/>
    <property type="match status" value="1"/>
</dbReference>
<organism evidence="9 10">
    <name type="scientific">Clytia hemisphaerica</name>
    <dbReference type="NCBI Taxonomy" id="252671"/>
    <lineage>
        <taxon>Eukaryota</taxon>
        <taxon>Metazoa</taxon>
        <taxon>Cnidaria</taxon>
        <taxon>Hydrozoa</taxon>
        <taxon>Hydroidolina</taxon>
        <taxon>Leptothecata</taxon>
        <taxon>Obeliida</taxon>
        <taxon>Clytiidae</taxon>
        <taxon>Clytia</taxon>
    </lineage>
</organism>
<dbReference type="InterPro" id="IPR002477">
    <property type="entry name" value="Peptidoglycan-bd-like"/>
</dbReference>
<sequence>MFCGQNHLKILSGTKAKMNLKGFILVLCVVTITVAARNRRFELSNKYTATAFNHRQMFLVMHYTVANFTKSVDLLTNHLSAHYLVPKGYHNRKRVVYQLVPEDKRAWTQGVSEWQKRQNLNDQGISIEIVNKGFTDLPNGNRIWYPFDAAQIKSVIELSQDIIKRYKIKPYNVIGHSDCSPLRKEDPGPLFPWKKLFDAGIGAWPDQMDVDYFIKQMPSNMEINVKEYQLALKKYGYNIEPTGAFDLATKAVVKRFQMHFRNSKFDGVMDVETFAILKALLRKYFGEYKKLIIDFN</sequence>
<dbReference type="GO" id="GO:0008745">
    <property type="term" value="F:N-acetylmuramoyl-L-alanine amidase activity"/>
    <property type="evidence" value="ECO:0007669"/>
    <property type="project" value="UniProtKB-EC"/>
</dbReference>
<dbReference type="CDD" id="cd06583">
    <property type="entry name" value="PGRP"/>
    <property type="match status" value="1"/>
</dbReference>
<evidence type="ECO:0000313" key="9">
    <source>
        <dbReference type="EnsemblMetazoa" id="CLYHEMP012292.1"/>
    </source>
</evidence>
<evidence type="ECO:0000259" key="8">
    <source>
        <dbReference type="SMART" id="SM00644"/>
    </source>
</evidence>
<keyword evidence="7" id="KW-0472">Membrane</keyword>
<dbReference type="FunFam" id="3.40.80.10:FF:000003">
    <property type="entry name" value="N-acetylmuramoyl-L-alanine amidase"/>
    <property type="match status" value="1"/>
</dbReference>
<feature type="transmembrane region" description="Helical" evidence="7">
    <location>
        <begin position="20"/>
        <end position="36"/>
    </location>
</feature>
<keyword evidence="10" id="KW-1185">Reference proteome</keyword>
<name>A0A7M5V6L2_9CNID</name>
<keyword evidence="4" id="KW-0378">Hydrolase</keyword>
<dbReference type="Gene3D" id="3.40.80.10">
    <property type="entry name" value="Peptidoglycan recognition protein-like"/>
    <property type="match status" value="1"/>
</dbReference>
<dbReference type="PANTHER" id="PTHR30417:SF1">
    <property type="entry name" value="N-ACETYLMURAMOYL-L-ALANINE AMIDASE AMID"/>
    <property type="match status" value="1"/>
</dbReference>
<keyword evidence="5" id="KW-0645">Protease</keyword>
<keyword evidence="5" id="KW-0482">Metalloprotease</keyword>
<dbReference type="InterPro" id="IPR036366">
    <property type="entry name" value="PGBDSf"/>
</dbReference>
<dbReference type="Proteomes" id="UP000594262">
    <property type="component" value="Unplaced"/>
</dbReference>
<dbReference type="GO" id="GO:0009254">
    <property type="term" value="P:peptidoglycan turnover"/>
    <property type="evidence" value="ECO:0007669"/>
    <property type="project" value="TreeGrafter"/>
</dbReference>
<evidence type="ECO:0000256" key="7">
    <source>
        <dbReference type="SAM" id="Phobius"/>
    </source>
</evidence>
<dbReference type="OrthoDB" id="6586623at2759"/>
<accession>A0A7M5V6L2</accession>
<dbReference type="InterPro" id="IPR036365">
    <property type="entry name" value="PGBD-like_sf"/>
</dbReference>
<dbReference type="PANTHER" id="PTHR30417">
    <property type="entry name" value="N-ACETYLMURAMOYL-L-ALANINE AMIDASE AMID"/>
    <property type="match status" value="1"/>
</dbReference>
<dbReference type="RefSeq" id="XP_066927282.1">
    <property type="nucleotide sequence ID" value="XM_067071181.1"/>
</dbReference>
<comment type="catalytic activity">
    <reaction evidence="1">
        <text>Hydrolyzes the link between N-acetylmuramoyl residues and L-amino acid residues in certain cell-wall glycopeptides.</text>
        <dbReference type="EC" id="3.5.1.28"/>
    </reaction>
</comment>
<keyword evidence="6" id="KW-0961">Cell wall biogenesis/degradation</keyword>
<evidence type="ECO:0000256" key="3">
    <source>
        <dbReference type="ARBA" id="ARBA00011901"/>
    </source>
</evidence>
<proteinExistence type="inferred from homology"/>
<evidence type="ECO:0000256" key="1">
    <source>
        <dbReference type="ARBA" id="ARBA00001561"/>
    </source>
</evidence>
<dbReference type="GO" id="GO:0008237">
    <property type="term" value="F:metallopeptidase activity"/>
    <property type="evidence" value="ECO:0007669"/>
    <property type="project" value="UniProtKB-KW"/>
</dbReference>
<dbReference type="AlphaFoldDB" id="A0A7M5V6L2"/>
<reference evidence="9" key="1">
    <citation type="submission" date="2021-01" db="UniProtKB">
        <authorList>
            <consortium name="EnsemblMetazoa"/>
        </authorList>
    </citation>
    <scope>IDENTIFICATION</scope>
</reference>
<dbReference type="Gene3D" id="1.10.101.10">
    <property type="entry name" value="PGBD-like superfamily/PGBD"/>
    <property type="match status" value="1"/>
</dbReference>
<dbReference type="GO" id="GO:0019867">
    <property type="term" value="C:outer membrane"/>
    <property type="evidence" value="ECO:0007669"/>
    <property type="project" value="TreeGrafter"/>
</dbReference>
<keyword evidence="7" id="KW-0812">Transmembrane</keyword>
<dbReference type="Pfam" id="PF01471">
    <property type="entry name" value="PG_binding_1"/>
    <property type="match status" value="1"/>
</dbReference>
<dbReference type="InterPro" id="IPR002502">
    <property type="entry name" value="Amidase_domain"/>
</dbReference>
<dbReference type="InterPro" id="IPR036505">
    <property type="entry name" value="Amidase/PGRP_sf"/>
</dbReference>
<keyword evidence="7" id="KW-1133">Transmembrane helix</keyword>
<dbReference type="SUPFAM" id="SSF55846">
    <property type="entry name" value="N-acetylmuramoyl-L-alanine amidase-like"/>
    <property type="match status" value="1"/>
</dbReference>
<evidence type="ECO:0000256" key="2">
    <source>
        <dbReference type="ARBA" id="ARBA00007553"/>
    </source>
</evidence>
<comment type="similarity">
    <text evidence="2">Belongs to the N-acetylmuramoyl-L-alanine amidase 2 family.</text>
</comment>
<dbReference type="InterPro" id="IPR051206">
    <property type="entry name" value="NAMLAA_amidase_2"/>
</dbReference>
<evidence type="ECO:0000256" key="5">
    <source>
        <dbReference type="ARBA" id="ARBA00023049"/>
    </source>
</evidence>
<dbReference type="Pfam" id="PF01510">
    <property type="entry name" value="Amidase_2"/>
    <property type="match status" value="1"/>
</dbReference>
<evidence type="ECO:0000256" key="6">
    <source>
        <dbReference type="ARBA" id="ARBA00023316"/>
    </source>
</evidence>
<dbReference type="EC" id="3.5.1.28" evidence="3"/>
<evidence type="ECO:0000256" key="4">
    <source>
        <dbReference type="ARBA" id="ARBA00022801"/>
    </source>
</evidence>
<dbReference type="GO" id="GO:0009253">
    <property type="term" value="P:peptidoglycan catabolic process"/>
    <property type="evidence" value="ECO:0007669"/>
    <property type="project" value="InterPro"/>
</dbReference>
<dbReference type="SUPFAM" id="SSF47090">
    <property type="entry name" value="PGBD-like"/>
    <property type="match status" value="1"/>
</dbReference>
<dbReference type="GeneID" id="136814759"/>